<sequence>MSLVQQFIRLKAQKAADSAVGYLTALPRRPHFVLTACFSEPRRLVSTMYQFLCCILQKNLRQSREKEMEKITELHVDGMTCKSCVQKIQDHMTQEPGVISIQIFIEFAMAKQGKYMPLPMYLEEKEAKIAYSPTETSPPILAEKISDLGFPSKIKLVHPVRGDNCQDAIINVEGMTCQSCVKSIESKISEVSGVLGITVSLEKKQAYVQFNPGKVSAENIAAAIDDMGFEASVHSITRDKGLTTKIGVEGMTCQSCVKSIESTMGSKPGVREIRVSLDDKEAYIVYDPTLTNPGTLKDQIDDMGFEATLMRESSLDSEFDRLASRQSSTRSVQNELVCQISVIGMTCQSCVKNIETNISPKPGIKTLSVSLETETATVTYNPLVTSPAAIAGMIDDMGFEATVQGSDTEPAVETVVIGVQGMTCHSCVKSIEDHISKNPAVKLIKVSLADQNATIEYYPDRATASSLRDAIDDMGFTASLSTDNPEVQVVQPKKNGPAKPTSSSSSSHQGSIQMEMDRGSVSFRKGGAAIDDDLEKCFLRVSGMTCASCVATIEKNLMKVQGIHSCLVALMAQKAEVKYDPAYLLPSQIAAKISSLGFEATVLENEGFGNGVVELLITGMTCSSCVHMIESSIMKKPGVLSASVALSTCKGKFTYNPEVIGPRAIIDAIKSLGYEAELYTDDDKDAARYDHRDEIKRWRTSFLWSLIFGVPSLVIMMYFMFASPPDDHTPVANTTGSNSTTTIKPQMSSDGHYQIMIVPGLSLDNLLMFILATPVQFIGGRYFYIQAFKALRHGASNMDVLVVLATTISYVYSCVVVIVAMVMKEATSPVTFFETTPMLMVFISLGRWLEHVAKGKTSEALAKLMSLQASEAVLVEIDKEFNILNEQTISVDLVQRGDVLKVVPGEKIPVDAKIIEGITTCDESLITGESMPVSKKPGASVIGGSINQHGMILIEATHVGADTTLSQIVKLVEEAQTSKAPIQQLADKIAGYFVPGVVVLSTLTVIAWTIVGYSDITKVKPDFVDDGTLSRDEIIFQKAFQYAITVLSIACPCALGLATPTAVMVGTGIGASNGILIKGGEPLECSHKLKCIVFDKTGTVTHGVPRVARVAMFVEDSVCSFVKLIAIAGTAETSSEHPLASAIVKYAKQTLKTEILGKTQGYQAVPGCGLQCTVTQIDGVLVDIDLEGVNNRKNLMGSTKVMTDNVLFDGEEITATIEESSLVGAVASKPYKVLIGNREWMTRNGLVVTDKMDETMTEHEHLGQTAILCAIDDNIVAMLAVADTVKSEAHLAISVLKDMGLQVVLLTGDNQKTARAIARQIGIHKVFAEVLPSHKVKKIKQLQKQGMKVAMVGDGVNDSPALAQADVGIAIGTGTDVAVEAADVVLIKNDLLDVAAAIQLSKKTVRRIRINFFAASIYNLVGIPIAAGIFVPWGLSLKPWMASAAMAMSSVSVVLSSLLLKTFKKPSKEKMLTPKYYAKFAADQELDNISVHRGVESLPSSREPSKQGSIISRLSGKKKTPSPDHTSLLEMNDMSDSDSSDI</sequence>
<dbReference type="GO" id="GO:0005886">
    <property type="term" value="C:plasma membrane"/>
    <property type="evidence" value="ECO:0007669"/>
    <property type="project" value="TreeGrafter"/>
</dbReference>
<protein>
    <recommendedName>
        <fullName evidence="3">P-type Cu(+) transporter</fullName>
        <ecNumber evidence="3">7.2.2.8</ecNumber>
    </recommendedName>
</protein>
<feature type="transmembrane region" description="Helical" evidence="17">
    <location>
        <begin position="1412"/>
        <end position="1434"/>
    </location>
</feature>
<dbReference type="PRINTS" id="PR00119">
    <property type="entry name" value="CATATPASE"/>
</dbReference>
<keyword evidence="5 17" id="KW-0812">Transmembrane</keyword>
<feature type="domain" description="HMA" evidence="19">
    <location>
        <begin position="166"/>
        <end position="232"/>
    </location>
</feature>
<dbReference type="InParanoid" id="K1PPD4"/>
<keyword evidence="6 17" id="KW-0479">Metal-binding</keyword>
<keyword evidence="13 17" id="KW-1133">Transmembrane helix</keyword>
<dbReference type="CDD" id="cd00371">
    <property type="entry name" value="HMA"/>
    <property type="match status" value="7"/>
</dbReference>
<dbReference type="SFLD" id="SFLDF00027">
    <property type="entry name" value="p-type_atpase"/>
    <property type="match status" value="1"/>
</dbReference>
<dbReference type="InterPro" id="IPR008250">
    <property type="entry name" value="ATPase_P-typ_transduc_dom_A_sf"/>
</dbReference>
<dbReference type="Pfam" id="PF00122">
    <property type="entry name" value="E1-E2_ATPase"/>
    <property type="match status" value="1"/>
</dbReference>
<feature type="domain" description="HMA" evidence="19">
    <location>
        <begin position="535"/>
        <end position="601"/>
    </location>
</feature>
<feature type="domain" description="HMA" evidence="19">
    <location>
        <begin position="242"/>
        <end position="308"/>
    </location>
</feature>
<dbReference type="NCBIfam" id="TIGR00003">
    <property type="entry name" value="copper ion binding protein"/>
    <property type="match status" value="5"/>
</dbReference>
<dbReference type="InterPro" id="IPR027256">
    <property type="entry name" value="P-typ_ATPase_IB"/>
</dbReference>
<dbReference type="InterPro" id="IPR036163">
    <property type="entry name" value="HMA_dom_sf"/>
</dbReference>
<dbReference type="Gene3D" id="1.20.1110.10">
    <property type="entry name" value="Calcium-transporting ATPase, transmembrane domain"/>
    <property type="match status" value="1"/>
</dbReference>
<dbReference type="InterPro" id="IPR023298">
    <property type="entry name" value="ATPase_P-typ_TM_dom_sf"/>
</dbReference>
<feature type="compositionally biased region" description="Polar residues" evidence="18">
    <location>
        <begin position="1498"/>
        <end position="1512"/>
    </location>
</feature>
<evidence type="ECO:0000256" key="11">
    <source>
        <dbReference type="ARBA" id="ARBA00022842"/>
    </source>
</evidence>
<dbReference type="FunFam" id="3.40.1110.10:FF:000023">
    <property type="entry name" value="Copper-transporting ATPase 1, putative"/>
    <property type="match status" value="1"/>
</dbReference>
<reference evidence="20" key="1">
    <citation type="journal article" date="2012" name="Nature">
        <title>The oyster genome reveals stress adaptation and complexity of shell formation.</title>
        <authorList>
            <person name="Zhang G."/>
            <person name="Fang X."/>
            <person name="Guo X."/>
            <person name="Li L."/>
            <person name="Luo R."/>
            <person name="Xu F."/>
            <person name="Yang P."/>
            <person name="Zhang L."/>
            <person name="Wang X."/>
            <person name="Qi H."/>
            <person name="Xiong Z."/>
            <person name="Que H."/>
            <person name="Xie Y."/>
            <person name="Holland P.W."/>
            <person name="Paps J."/>
            <person name="Zhu Y."/>
            <person name="Wu F."/>
            <person name="Chen Y."/>
            <person name="Wang J."/>
            <person name="Peng C."/>
            <person name="Meng J."/>
            <person name="Yang L."/>
            <person name="Liu J."/>
            <person name="Wen B."/>
            <person name="Zhang N."/>
            <person name="Huang Z."/>
            <person name="Zhu Q."/>
            <person name="Feng Y."/>
            <person name="Mount A."/>
            <person name="Hedgecock D."/>
            <person name="Xu Z."/>
            <person name="Liu Y."/>
            <person name="Domazet-Loso T."/>
            <person name="Du Y."/>
            <person name="Sun X."/>
            <person name="Zhang S."/>
            <person name="Liu B."/>
            <person name="Cheng P."/>
            <person name="Jiang X."/>
            <person name="Li J."/>
            <person name="Fan D."/>
            <person name="Wang W."/>
            <person name="Fu W."/>
            <person name="Wang T."/>
            <person name="Wang B."/>
            <person name="Zhang J."/>
            <person name="Peng Z."/>
            <person name="Li Y."/>
            <person name="Li N."/>
            <person name="Wang J."/>
            <person name="Chen M."/>
            <person name="He Y."/>
            <person name="Tan F."/>
            <person name="Song X."/>
            <person name="Zheng Q."/>
            <person name="Huang R."/>
            <person name="Yang H."/>
            <person name="Du X."/>
            <person name="Chen L."/>
            <person name="Yang M."/>
            <person name="Gaffney P.M."/>
            <person name="Wang S."/>
            <person name="Luo L."/>
            <person name="She Z."/>
            <person name="Ming Y."/>
            <person name="Huang W."/>
            <person name="Zhang S."/>
            <person name="Huang B."/>
            <person name="Zhang Y."/>
            <person name="Qu T."/>
            <person name="Ni P."/>
            <person name="Miao G."/>
            <person name="Wang J."/>
            <person name="Wang Q."/>
            <person name="Steinberg C.E."/>
            <person name="Wang H."/>
            <person name="Li N."/>
            <person name="Qian L."/>
            <person name="Zhang G."/>
            <person name="Li Y."/>
            <person name="Yang H."/>
            <person name="Liu X."/>
            <person name="Wang J."/>
            <person name="Yin Y."/>
            <person name="Wang J."/>
        </authorList>
    </citation>
    <scope>NUCLEOTIDE SEQUENCE [LARGE SCALE GENOMIC DNA]</scope>
    <source>
        <strain evidence="20">05x7-T-G4-1.051#20</strain>
    </source>
</reference>
<dbReference type="NCBIfam" id="TIGR01525">
    <property type="entry name" value="ATPase-IB_hvy"/>
    <property type="match status" value="1"/>
</dbReference>
<evidence type="ECO:0000256" key="9">
    <source>
        <dbReference type="ARBA" id="ARBA00022796"/>
    </source>
</evidence>
<feature type="transmembrane region" description="Helical" evidence="17">
    <location>
        <begin position="829"/>
        <end position="849"/>
    </location>
</feature>
<dbReference type="InterPro" id="IPR018303">
    <property type="entry name" value="ATPase_P-typ_P_site"/>
</dbReference>
<evidence type="ECO:0000256" key="5">
    <source>
        <dbReference type="ARBA" id="ARBA00022692"/>
    </source>
</evidence>
<dbReference type="EC" id="7.2.2.8" evidence="3"/>
<evidence type="ECO:0000313" key="20">
    <source>
        <dbReference type="EMBL" id="EKC18325.1"/>
    </source>
</evidence>
<feature type="transmembrane region" description="Helical" evidence="17">
    <location>
        <begin position="989"/>
        <end position="1011"/>
    </location>
</feature>
<dbReference type="GO" id="GO:0005507">
    <property type="term" value="F:copper ion binding"/>
    <property type="evidence" value="ECO:0007669"/>
    <property type="project" value="InterPro"/>
</dbReference>
<dbReference type="Gene3D" id="2.70.150.10">
    <property type="entry name" value="Calcium-transporting ATPase, cytoplasmic transduction domain A"/>
    <property type="match status" value="1"/>
</dbReference>
<dbReference type="PANTHER" id="PTHR43520">
    <property type="entry name" value="ATP7, ISOFORM B"/>
    <property type="match status" value="1"/>
</dbReference>
<evidence type="ECO:0000256" key="15">
    <source>
        <dbReference type="ARBA" id="ARBA00023065"/>
    </source>
</evidence>
<dbReference type="PROSITE" id="PS50846">
    <property type="entry name" value="HMA_2"/>
    <property type="match status" value="7"/>
</dbReference>
<dbReference type="PANTHER" id="PTHR43520:SF8">
    <property type="entry name" value="P-TYPE CU(+) TRANSPORTER"/>
    <property type="match status" value="1"/>
</dbReference>
<evidence type="ECO:0000256" key="4">
    <source>
        <dbReference type="ARBA" id="ARBA00022448"/>
    </source>
</evidence>
<dbReference type="FunFam" id="3.30.70.100:FF:000001">
    <property type="entry name" value="ATPase copper transporting beta"/>
    <property type="match status" value="6"/>
</dbReference>
<comment type="similarity">
    <text evidence="2 17">Belongs to the cation transport ATPase (P-type) (TC 3.A.3) family. Type IB subfamily.</text>
</comment>
<feature type="transmembrane region" description="Helical" evidence="17">
    <location>
        <begin position="766"/>
        <end position="788"/>
    </location>
</feature>
<dbReference type="Gene3D" id="3.40.50.1000">
    <property type="entry name" value="HAD superfamily/HAD-like"/>
    <property type="match status" value="1"/>
</dbReference>
<dbReference type="GO" id="GO:0055070">
    <property type="term" value="P:copper ion homeostasis"/>
    <property type="evidence" value="ECO:0007669"/>
    <property type="project" value="TreeGrafter"/>
</dbReference>
<keyword evidence="12" id="KW-1278">Translocase</keyword>
<dbReference type="PROSITE" id="PS00154">
    <property type="entry name" value="ATPASE_E1_E2"/>
    <property type="match status" value="1"/>
</dbReference>
<dbReference type="SUPFAM" id="SSF56784">
    <property type="entry name" value="HAD-like"/>
    <property type="match status" value="1"/>
</dbReference>
<feature type="domain" description="HMA" evidence="19">
    <location>
        <begin position="413"/>
        <end position="479"/>
    </location>
</feature>
<dbReference type="InterPro" id="IPR001757">
    <property type="entry name" value="P_typ_ATPase"/>
</dbReference>
<dbReference type="InterPro" id="IPR006122">
    <property type="entry name" value="HMA_Cu_ion-bd"/>
</dbReference>
<evidence type="ECO:0000259" key="19">
    <source>
        <dbReference type="PROSITE" id="PS50846"/>
    </source>
</evidence>
<evidence type="ECO:0000256" key="12">
    <source>
        <dbReference type="ARBA" id="ARBA00022967"/>
    </source>
</evidence>
<dbReference type="FunCoup" id="K1PPD4">
    <property type="interactions" value="1146"/>
</dbReference>
<dbReference type="PROSITE" id="PS01047">
    <property type="entry name" value="HMA_1"/>
    <property type="match status" value="5"/>
</dbReference>
<keyword evidence="10 17" id="KW-0067">ATP-binding</keyword>
<feature type="transmembrane region" description="Helical" evidence="17">
    <location>
        <begin position="702"/>
        <end position="721"/>
    </location>
</feature>
<dbReference type="Gene3D" id="3.40.1110.10">
    <property type="entry name" value="Calcium-transporting ATPase, cytoplasmic domain N"/>
    <property type="match status" value="1"/>
</dbReference>
<dbReference type="GO" id="GO:0043682">
    <property type="term" value="F:P-type divalent copper transporter activity"/>
    <property type="evidence" value="ECO:0007669"/>
    <property type="project" value="TreeGrafter"/>
</dbReference>
<dbReference type="GO" id="GO:0005524">
    <property type="term" value="F:ATP binding"/>
    <property type="evidence" value="ECO:0007669"/>
    <property type="project" value="UniProtKB-UniRule"/>
</dbReference>
<feature type="transmembrane region" description="Helical" evidence="17">
    <location>
        <begin position="800"/>
        <end position="823"/>
    </location>
</feature>
<keyword evidence="16 17" id="KW-0472">Membrane</keyword>
<feature type="domain" description="HMA" evidence="19">
    <location>
        <begin position="336"/>
        <end position="402"/>
    </location>
</feature>
<dbReference type="FunFam" id="2.70.150.10:FF:000002">
    <property type="entry name" value="Copper-transporting ATPase 1, putative"/>
    <property type="match status" value="1"/>
</dbReference>
<gene>
    <name evidence="20" type="ORF">CGI_10013657</name>
</gene>
<evidence type="ECO:0000256" key="13">
    <source>
        <dbReference type="ARBA" id="ARBA00022989"/>
    </source>
</evidence>
<keyword evidence="4" id="KW-0813">Transport</keyword>
<evidence type="ECO:0000256" key="3">
    <source>
        <dbReference type="ARBA" id="ARBA00012517"/>
    </source>
</evidence>
<keyword evidence="7" id="KW-0677">Repeat</keyword>
<feature type="domain" description="HMA" evidence="19">
    <location>
        <begin position="611"/>
        <end position="677"/>
    </location>
</feature>
<feature type="domain" description="HMA" evidence="19">
    <location>
        <begin position="70"/>
        <end position="153"/>
    </location>
</feature>
<evidence type="ECO:0000256" key="7">
    <source>
        <dbReference type="ARBA" id="ARBA00022737"/>
    </source>
</evidence>
<dbReference type="GO" id="GO:0140581">
    <property type="term" value="F:P-type monovalent copper transporter activity"/>
    <property type="evidence" value="ECO:0007669"/>
    <property type="project" value="UniProtKB-EC"/>
</dbReference>
<comment type="subcellular location">
    <subcellularLocation>
        <location evidence="1">Golgi apparatus</location>
        <location evidence="1">trans-Golgi network membrane</location>
        <topology evidence="1">Multi-pass membrane protein</topology>
    </subcellularLocation>
    <subcellularLocation>
        <location evidence="17">Membrane</location>
    </subcellularLocation>
</comment>
<dbReference type="Pfam" id="PF00403">
    <property type="entry name" value="HMA"/>
    <property type="match status" value="6"/>
</dbReference>
<feature type="region of interest" description="Disordered" evidence="18">
    <location>
        <begin position="1495"/>
        <end position="1542"/>
    </location>
</feature>
<evidence type="ECO:0000256" key="2">
    <source>
        <dbReference type="ARBA" id="ARBA00006024"/>
    </source>
</evidence>
<dbReference type="HOGENOM" id="CLU_001771_0_1_1"/>
<dbReference type="Gene3D" id="3.30.70.100">
    <property type="match status" value="7"/>
</dbReference>
<evidence type="ECO:0000256" key="17">
    <source>
        <dbReference type="RuleBase" id="RU362081"/>
    </source>
</evidence>
<dbReference type="InterPro" id="IPR006121">
    <property type="entry name" value="HMA_dom"/>
</dbReference>
<keyword evidence="9" id="KW-0187">Copper transport</keyword>
<accession>K1PPD4</accession>
<dbReference type="NCBIfam" id="TIGR01494">
    <property type="entry name" value="ATPase_P-type"/>
    <property type="match status" value="1"/>
</dbReference>
<dbReference type="FunFam" id="3.40.50.1000:FF:000031">
    <property type="entry name" value="Probable copper-transporting ATPase HMA5"/>
    <property type="match status" value="1"/>
</dbReference>
<feature type="compositionally biased region" description="Acidic residues" evidence="18">
    <location>
        <begin position="1533"/>
        <end position="1542"/>
    </location>
</feature>
<dbReference type="EMBL" id="JH817423">
    <property type="protein sequence ID" value="EKC18325.1"/>
    <property type="molecule type" value="Genomic_DNA"/>
</dbReference>
<dbReference type="InterPro" id="IPR044492">
    <property type="entry name" value="P_typ_ATPase_HD_dom"/>
</dbReference>
<dbReference type="SFLD" id="SFLDS00003">
    <property type="entry name" value="Haloacid_Dehalogenase"/>
    <property type="match status" value="1"/>
</dbReference>
<dbReference type="PRINTS" id="PR00942">
    <property type="entry name" value="CUATPASEI"/>
</dbReference>
<evidence type="ECO:0000256" key="18">
    <source>
        <dbReference type="SAM" id="MobiDB-lite"/>
    </source>
</evidence>
<dbReference type="SUPFAM" id="SSF55008">
    <property type="entry name" value="HMA, heavy metal-associated domain"/>
    <property type="match status" value="7"/>
</dbReference>
<keyword evidence="15" id="KW-0406">Ion transport</keyword>
<proteinExistence type="inferred from homology"/>
<dbReference type="GO" id="GO:0016887">
    <property type="term" value="F:ATP hydrolysis activity"/>
    <property type="evidence" value="ECO:0007669"/>
    <property type="project" value="InterPro"/>
</dbReference>
<dbReference type="GO" id="GO:0005802">
    <property type="term" value="C:trans-Golgi network"/>
    <property type="evidence" value="ECO:0007669"/>
    <property type="project" value="TreeGrafter"/>
</dbReference>
<dbReference type="SFLD" id="SFLDG00002">
    <property type="entry name" value="C1.7:_P-type_atpase_like"/>
    <property type="match status" value="1"/>
</dbReference>
<evidence type="ECO:0000256" key="8">
    <source>
        <dbReference type="ARBA" id="ARBA00022741"/>
    </source>
</evidence>
<dbReference type="Pfam" id="PF00702">
    <property type="entry name" value="Hydrolase"/>
    <property type="match status" value="1"/>
</dbReference>
<evidence type="ECO:0000256" key="14">
    <source>
        <dbReference type="ARBA" id="ARBA00023008"/>
    </source>
</evidence>
<evidence type="ECO:0000256" key="1">
    <source>
        <dbReference type="ARBA" id="ARBA00004166"/>
    </source>
</evidence>
<evidence type="ECO:0000256" key="6">
    <source>
        <dbReference type="ARBA" id="ARBA00022723"/>
    </source>
</evidence>
<keyword evidence="14" id="KW-0186">Copper</keyword>
<dbReference type="InterPro" id="IPR023299">
    <property type="entry name" value="ATPase_P-typ_cyto_dom_N"/>
</dbReference>
<dbReference type="InterPro" id="IPR023214">
    <property type="entry name" value="HAD_sf"/>
</dbReference>
<keyword evidence="11" id="KW-0460">Magnesium</keyword>
<keyword evidence="8 17" id="KW-0547">Nucleotide-binding</keyword>
<dbReference type="InterPro" id="IPR059000">
    <property type="entry name" value="ATPase_P-type_domA"/>
</dbReference>
<dbReference type="InterPro" id="IPR017969">
    <property type="entry name" value="Heavy-metal-associated_CS"/>
</dbReference>
<dbReference type="GO" id="GO:0015677">
    <property type="term" value="P:copper ion import"/>
    <property type="evidence" value="ECO:0007669"/>
    <property type="project" value="TreeGrafter"/>
</dbReference>
<dbReference type="SUPFAM" id="SSF81665">
    <property type="entry name" value="Calcium ATPase, transmembrane domain M"/>
    <property type="match status" value="1"/>
</dbReference>
<dbReference type="SUPFAM" id="SSF81653">
    <property type="entry name" value="Calcium ATPase, transduction domain A"/>
    <property type="match status" value="1"/>
</dbReference>
<dbReference type="CDD" id="cd02094">
    <property type="entry name" value="P-type_ATPase_Cu-like"/>
    <property type="match status" value="1"/>
</dbReference>
<evidence type="ECO:0000256" key="16">
    <source>
        <dbReference type="ARBA" id="ARBA00023136"/>
    </source>
</evidence>
<dbReference type="InterPro" id="IPR036412">
    <property type="entry name" value="HAD-like_sf"/>
</dbReference>
<evidence type="ECO:0000256" key="10">
    <source>
        <dbReference type="ARBA" id="ARBA00022840"/>
    </source>
</evidence>
<feature type="region of interest" description="Disordered" evidence="18">
    <location>
        <begin position="478"/>
        <end position="514"/>
    </location>
</feature>
<feature type="transmembrane region" description="Helical" evidence="17">
    <location>
        <begin position="1039"/>
        <end position="1058"/>
    </location>
</feature>
<feature type="transmembrane region" description="Helical" evidence="17">
    <location>
        <begin position="1440"/>
        <end position="1460"/>
    </location>
</feature>
<name>K1PPD4_MAGGI</name>
<organism evidence="20">
    <name type="scientific">Magallana gigas</name>
    <name type="common">Pacific oyster</name>
    <name type="synonym">Crassostrea gigas</name>
    <dbReference type="NCBI Taxonomy" id="29159"/>
    <lineage>
        <taxon>Eukaryota</taxon>
        <taxon>Metazoa</taxon>
        <taxon>Spiralia</taxon>
        <taxon>Lophotrochozoa</taxon>
        <taxon>Mollusca</taxon>
        <taxon>Bivalvia</taxon>
        <taxon>Autobranchia</taxon>
        <taxon>Pteriomorphia</taxon>
        <taxon>Ostreida</taxon>
        <taxon>Ostreoidea</taxon>
        <taxon>Ostreidae</taxon>
        <taxon>Magallana</taxon>
    </lineage>
</organism>